<name>A0A927R374_9BACL</name>
<organism evidence="1 2">
    <name type="scientific">Sporosarcina limicola</name>
    <dbReference type="NCBI Taxonomy" id="34101"/>
    <lineage>
        <taxon>Bacteria</taxon>
        <taxon>Bacillati</taxon>
        <taxon>Bacillota</taxon>
        <taxon>Bacilli</taxon>
        <taxon>Bacillales</taxon>
        <taxon>Caryophanaceae</taxon>
        <taxon>Sporosarcina</taxon>
    </lineage>
</organism>
<gene>
    <name evidence="1" type="ORF">H4683_001839</name>
</gene>
<reference evidence="1" key="1">
    <citation type="submission" date="2020-10" db="EMBL/GenBank/DDBJ databases">
        <title>Genomic Encyclopedia of Type Strains, Phase IV (KMG-IV): sequencing the most valuable type-strain genomes for metagenomic binning, comparative biology and taxonomic classification.</title>
        <authorList>
            <person name="Goeker M."/>
        </authorList>
    </citation>
    <scope>NUCLEOTIDE SEQUENCE</scope>
    <source>
        <strain evidence="1">DSM 13886</strain>
    </source>
</reference>
<sequence length="58" mass="6846">MENKDIRKAIEDSGLKHWQVAEALRIHEGSFSRQLRRELDEARKREVFQAIEKAKLAL</sequence>
<dbReference type="EMBL" id="JADBEL010000008">
    <property type="protein sequence ID" value="MBE1554761.1"/>
    <property type="molecule type" value="Genomic_DNA"/>
</dbReference>
<evidence type="ECO:0000313" key="1">
    <source>
        <dbReference type="EMBL" id="MBE1554761.1"/>
    </source>
</evidence>
<dbReference type="GO" id="GO:0003677">
    <property type="term" value="F:DNA binding"/>
    <property type="evidence" value="ECO:0007669"/>
    <property type="project" value="UniProtKB-KW"/>
</dbReference>
<keyword evidence="2" id="KW-1185">Reference proteome</keyword>
<keyword evidence="1" id="KW-0238">DNA-binding</keyword>
<dbReference type="RefSeq" id="WP_192598519.1">
    <property type="nucleotide sequence ID" value="NZ_JADBEL010000008.1"/>
</dbReference>
<comment type="caution">
    <text evidence="1">The sequence shown here is derived from an EMBL/GenBank/DDBJ whole genome shotgun (WGS) entry which is preliminary data.</text>
</comment>
<proteinExistence type="predicted"/>
<dbReference type="AlphaFoldDB" id="A0A927R374"/>
<evidence type="ECO:0000313" key="2">
    <source>
        <dbReference type="Proteomes" id="UP000658225"/>
    </source>
</evidence>
<protein>
    <submittedName>
        <fullName evidence="1">XRE-type DNA-binding protein</fullName>
    </submittedName>
</protein>
<accession>A0A927R374</accession>
<dbReference type="Proteomes" id="UP000658225">
    <property type="component" value="Unassembled WGS sequence"/>
</dbReference>